<evidence type="ECO:0000313" key="1">
    <source>
        <dbReference type="EMBL" id="KAK2774431.1"/>
    </source>
</evidence>
<evidence type="ECO:0000313" key="2">
    <source>
        <dbReference type="Proteomes" id="UP001281614"/>
    </source>
</evidence>
<dbReference type="EMBL" id="VYYT01000046">
    <property type="protein sequence ID" value="KAK2774431.1"/>
    <property type="molecule type" value="Genomic_DNA"/>
</dbReference>
<sequence length="144" mass="15385">MGEDQHAACPCVITDTHTWMGGQLVGLPCPPSPPHIIPSSLMGNQNGGKGWWKEWGLPEHVASRRPCSCSLPWRRPAVILELPFFGRKIRYGFHCTTPPQAHHALPSNTESGAACLGPEASPAPHLPSKSAECCAVAYGGAWAV</sequence>
<comment type="caution">
    <text evidence="1">The sequence shown here is derived from an EMBL/GenBank/DDBJ whole genome shotgun (WGS) entry which is preliminary data.</text>
</comment>
<gene>
    <name evidence="1" type="ORF">CKAH01_03664</name>
</gene>
<reference evidence="1" key="1">
    <citation type="submission" date="2023-02" db="EMBL/GenBank/DDBJ databases">
        <title>Colletotrichum kahawae CIFC_Que2 genome sequencing and assembly.</title>
        <authorList>
            <person name="Baroncelli R."/>
        </authorList>
    </citation>
    <scope>NUCLEOTIDE SEQUENCE</scope>
    <source>
        <strain evidence="1">CIFC_Que2</strain>
    </source>
</reference>
<protein>
    <submittedName>
        <fullName evidence="1">Uncharacterized protein</fullName>
    </submittedName>
</protein>
<dbReference type="AlphaFoldDB" id="A0AAD9YNU7"/>
<name>A0AAD9YNU7_COLKA</name>
<dbReference type="Proteomes" id="UP001281614">
    <property type="component" value="Unassembled WGS sequence"/>
</dbReference>
<accession>A0AAD9YNU7</accession>
<keyword evidence="2" id="KW-1185">Reference proteome</keyword>
<proteinExistence type="predicted"/>
<organism evidence="1 2">
    <name type="scientific">Colletotrichum kahawae</name>
    <name type="common">Coffee berry disease fungus</name>
    <dbReference type="NCBI Taxonomy" id="34407"/>
    <lineage>
        <taxon>Eukaryota</taxon>
        <taxon>Fungi</taxon>
        <taxon>Dikarya</taxon>
        <taxon>Ascomycota</taxon>
        <taxon>Pezizomycotina</taxon>
        <taxon>Sordariomycetes</taxon>
        <taxon>Hypocreomycetidae</taxon>
        <taxon>Glomerellales</taxon>
        <taxon>Glomerellaceae</taxon>
        <taxon>Colletotrichum</taxon>
        <taxon>Colletotrichum gloeosporioides species complex</taxon>
    </lineage>
</organism>